<reference evidence="8" key="1">
    <citation type="submission" date="2015-02" db="EMBL/GenBank/DDBJ databases">
        <title>Draft Genome of Frankia sp. CpI1-S.</title>
        <authorList>
            <person name="Oshone R.T."/>
            <person name="Ngom M."/>
            <person name="Ghodhbane-Gtari F."/>
            <person name="Gtari M."/>
            <person name="Morris K."/>
            <person name="Thomas K."/>
            <person name="Sen A."/>
            <person name="Tisa L.S."/>
        </authorList>
    </citation>
    <scope>NUCLEOTIDE SEQUENCE [LARGE SCALE GENOMIC DNA]</scope>
    <source>
        <strain evidence="8">CpI1-S</strain>
    </source>
</reference>
<keyword evidence="1 3" id="KW-0853">WD repeat</keyword>
<reference evidence="7 8" key="2">
    <citation type="journal article" date="2016" name="Genome Announc.">
        <title>Permanent Draft Genome Sequences for Two Variants of Frankia sp. Strain CpI1, the First Frankia Strain Isolated from Root Nodules of Comptonia peregrina.</title>
        <authorList>
            <person name="Oshone R."/>
            <person name="Hurst S.G.IV."/>
            <person name="Abebe-Akele F."/>
            <person name="Simpson S."/>
            <person name="Morris K."/>
            <person name="Thomas W.K."/>
            <person name="Tisa L.S."/>
        </authorList>
    </citation>
    <scope>NUCLEOTIDE SEQUENCE [LARGE SCALE GENOMIC DNA]</scope>
    <source>
        <strain evidence="8">CpI1-S</strain>
    </source>
</reference>
<evidence type="ECO:0000313" key="7">
    <source>
        <dbReference type="EMBL" id="KJE19859.1"/>
    </source>
</evidence>
<dbReference type="Gene3D" id="2.130.10.10">
    <property type="entry name" value="YVTN repeat-like/Quinoprotein amine dehydrogenase"/>
    <property type="match status" value="5"/>
</dbReference>
<dbReference type="PANTHER" id="PTHR19848:SF8">
    <property type="entry name" value="F-BOX AND WD REPEAT DOMAIN CONTAINING 7"/>
    <property type="match status" value="1"/>
</dbReference>
<feature type="compositionally biased region" description="Gly residues" evidence="4">
    <location>
        <begin position="1670"/>
        <end position="1681"/>
    </location>
</feature>
<sequence>MTAAEAAPDRGAPSFFISYSPTDVRWASWIAWELEEAGYQTVVQAWDFVPGTNFMEFMDRGVTEAHVVIAVMSQHYLTSRWGMLEWQTAMRGDPDDPKSRLITVRTDDAPLDGLLAVVTYVDLAGVQDPNAARHLLLTGVRESVAGRAKPAARPRYPLTEALPAPGANAAVAPPVRLRPRTPPPFPPVLPARQRSADAVTILHLPAPRFGRAARRGTAGARAAAGADVGGENGPDLGGDVARLRDRIWGQLAAIDRAGGPAPDLLVIAGDLTETGTRREFDAALAFVSDLRAMVNLEPRRIVLVPGRHDVSRAACAAYFANCEADNTQPRRPYWPKWRHYSRMVAEFYQEVDGAIFDAAQPWHLLRVPELAVVIAGINTTIAQSHRDADDHGLVGAEQAASLARRLALFERDGWLRIGVAHHALAAPSVARADAIRDTQVVRETLGSRLNLLITGRGDVAPGRTPIIVTPPREDFQLLQVQPDGLRHWRTPGDGGDTGTWRPHRWADAGATFAAAPAHPAGIVRANANANADPDADDGAGQDAPGDDPREAAAPDPDRELLEQVAEVCQVSDQQARIRRVGGEVPHLVVTRRGDGLTSVARIGAQAGEVTHADLERFATTVRALDLDGGAELVSAVTPSAGLRAAARSRGIRLRSFLEFQGLLDLREFVARQTAEITVDRRYPPSLYVPQRFREMVGAVRTVREGLSDELMRLVAEEEGRFVLVLGDFGRGKTFALREVARRIPAELPHLTPILIELRALDKAHSVDGLVAAHLANHDQSLADLRAFRYMLREGRLVLLFDGFDELASRVTYERATEHLTAILEATEGDAKVIVASRTHHFRSDEQVLTGLGQRVGLLPRRRVLTIEDFGSAQIREYLRNRYRDEAAADTRLRLINGIRDLIGLSRNPRMLTFIADLPAERLTRVATAHDTISAAQLYREILDNWLAFEVNRTQGVIGSPVGLTLDDMWTAVTTLAQRLWTADEERLRLADLREVSQTLAGMTEEGPSPAQSEHALGAGSLLVRSDDGLFGFIHSSVAEWLVANWIAERLSAGAPGATALLARRALSALTVEFLCDLADSRELRDWAATVLDDPALPETARANAVKINVRLRTPVRGDLRGTSLRGEDLSHREMRDVDFTGADLADTRLVGADLTGAILRDATLAGACLDGAKLRGADLTGADLTGARLLGADLRDVRFDRSRWRRALVINAAAAPELTAVARASGGAVMPGGLVEFGLAPPAVSVNFGFETGRIPAPVSYSPDGSIMVIAGEDGGALVCDADGLPLRTLQGHHGRVHAVLATDSHIVTVSTDCTVRLWDALTGEPMGELRGHQGWIWPITLSPDGTLLATGDRGGDVRVWDVFSRELRHTLPGHGERVWTAAFHPSRPLLATGDSTGTARLWDPRTGSLVQVLAGHSGSLFRLVFHPDGTELATADEAGDIRLWDVGSGRLRRLLRGHERPVYTIDYRPNGTELASGDTGGVVRVWTLATGEGRVVARHTGAVYRVAFSPDSTLLSSGDSDGILRLTSTATDAPLHTLAGHRGSVWPAAFRPDSQRLVTASNDGTARIWETRTGTCHTTVTGHGRSLTAVRFSADGRLVAVCGRDGLVRLWDPRTGRRLGQLGGISDQMISATFSPVDDRIVGSSNAGTVHVWNLRPVAEALRARRAGRAGGDPGGGDPGGASADSGQTSPMADVGGADIGVYERELRVETEHVWAEVLDPAGEILATANDDDSVQLWFRTTGRQLLGIPDHRGRVRSLAFSPDRRILATGCDDRLVRLWQLTDDPSPRLAAATGAAHGSCLVLAGHTDRVYAVRFSRDGRHLASASNDGTARIWDVATGACRQVLRPGTARLWTAAFSPDGRFLATAGDDLVIRLWDPSSGEQIAALEGHTRRIWSIDVACDGRLLASCGDDGTTRLWDVSDLDGEVRAPTLTLVGVPSGWAALAPDGRYKLAGDVAGQIWHVIGMSRFEIGELDGHLGDVRRLTLDEPF</sequence>
<dbReference type="InterPro" id="IPR027417">
    <property type="entry name" value="P-loop_NTPase"/>
</dbReference>
<dbReference type="InterPro" id="IPR035897">
    <property type="entry name" value="Toll_tir_struct_dom_sf"/>
</dbReference>
<dbReference type="PROSITE" id="PS50104">
    <property type="entry name" value="TIR"/>
    <property type="match status" value="1"/>
</dbReference>
<dbReference type="PRINTS" id="PR00320">
    <property type="entry name" value="GPROTEINBRPT"/>
</dbReference>
<feature type="compositionally biased region" description="Basic and acidic residues" evidence="4">
    <location>
        <begin position="546"/>
        <end position="555"/>
    </location>
</feature>
<feature type="repeat" description="WD" evidence="3">
    <location>
        <begin position="1889"/>
        <end position="1923"/>
    </location>
</feature>
<evidence type="ECO:0000256" key="4">
    <source>
        <dbReference type="SAM" id="MobiDB-lite"/>
    </source>
</evidence>
<feature type="repeat" description="WD" evidence="3">
    <location>
        <begin position="1497"/>
        <end position="1538"/>
    </location>
</feature>
<dbReference type="InterPro" id="IPR019775">
    <property type="entry name" value="WD40_repeat_CS"/>
</dbReference>
<dbReference type="InterPro" id="IPR054571">
    <property type="entry name" value="NA-iREase3_dom"/>
</dbReference>
<name>A0A0D8B7F6_9ACTN</name>
<dbReference type="SMART" id="SM00255">
    <property type="entry name" value="TIR"/>
    <property type="match status" value="1"/>
</dbReference>
<feature type="repeat" description="WD" evidence="3">
    <location>
        <begin position="1456"/>
        <end position="1497"/>
    </location>
</feature>
<feature type="domain" description="NACHT" evidence="6">
    <location>
        <begin position="720"/>
        <end position="838"/>
    </location>
</feature>
<organism evidence="7 8">
    <name type="scientific">Frankia torreyi</name>
    <dbReference type="NCBI Taxonomy" id="1856"/>
    <lineage>
        <taxon>Bacteria</taxon>
        <taxon>Bacillati</taxon>
        <taxon>Actinomycetota</taxon>
        <taxon>Actinomycetes</taxon>
        <taxon>Frankiales</taxon>
        <taxon>Frankiaceae</taxon>
        <taxon>Frankia</taxon>
    </lineage>
</organism>
<dbReference type="PROSITE" id="PS50294">
    <property type="entry name" value="WD_REPEATS_REGION"/>
    <property type="match status" value="10"/>
</dbReference>
<dbReference type="Pfam" id="PF00805">
    <property type="entry name" value="Pentapeptide"/>
    <property type="match status" value="1"/>
</dbReference>
<feature type="domain" description="TIR" evidence="5">
    <location>
        <begin position="11"/>
        <end position="144"/>
    </location>
</feature>
<feature type="region of interest" description="Disordered" evidence="4">
    <location>
        <begin position="1668"/>
        <end position="1697"/>
    </location>
</feature>
<dbReference type="SUPFAM" id="SSF52540">
    <property type="entry name" value="P-loop containing nucleoside triphosphate hydrolases"/>
    <property type="match status" value="1"/>
</dbReference>
<evidence type="ECO:0000259" key="5">
    <source>
        <dbReference type="PROSITE" id="PS50104"/>
    </source>
</evidence>
<dbReference type="SUPFAM" id="SSF141571">
    <property type="entry name" value="Pentapeptide repeat-like"/>
    <property type="match status" value="1"/>
</dbReference>
<dbReference type="Gene3D" id="3.60.21.10">
    <property type="match status" value="1"/>
</dbReference>
<dbReference type="Gene3D" id="2.160.20.80">
    <property type="entry name" value="E3 ubiquitin-protein ligase SopA"/>
    <property type="match status" value="1"/>
</dbReference>
<feature type="region of interest" description="Disordered" evidence="4">
    <location>
        <begin position="528"/>
        <end position="555"/>
    </location>
</feature>
<dbReference type="PANTHER" id="PTHR19848">
    <property type="entry name" value="WD40 REPEAT PROTEIN"/>
    <property type="match status" value="1"/>
</dbReference>
<dbReference type="SMART" id="SM00320">
    <property type="entry name" value="WD40"/>
    <property type="match status" value="14"/>
</dbReference>
<feature type="repeat" description="WD" evidence="3">
    <location>
        <begin position="1805"/>
        <end position="1846"/>
    </location>
</feature>
<dbReference type="RefSeq" id="WP_044888278.1">
    <property type="nucleotide sequence ID" value="NZ_JYFN01000081.1"/>
</dbReference>
<dbReference type="InterPro" id="IPR000157">
    <property type="entry name" value="TIR_dom"/>
</dbReference>
<dbReference type="PROSITE" id="PS50837">
    <property type="entry name" value="NACHT"/>
    <property type="match status" value="1"/>
</dbReference>
<feature type="repeat" description="WD" evidence="3">
    <location>
        <begin position="1847"/>
        <end position="1888"/>
    </location>
</feature>
<feature type="repeat" description="WD" evidence="3">
    <location>
        <begin position="1581"/>
        <end position="1622"/>
    </location>
</feature>
<evidence type="ECO:0000256" key="2">
    <source>
        <dbReference type="ARBA" id="ARBA00022737"/>
    </source>
</evidence>
<dbReference type="Pfam" id="PF00400">
    <property type="entry name" value="WD40"/>
    <property type="match status" value="12"/>
</dbReference>
<evidence type="ECO:0000313" key="8">
    <source>
        <dbReference type="Proteomes" id="UP000032545"/>
    </source>
</evidence>
<dbReference type="PROSITE" id="PS50082">
    <property type="entry name" value="WD_REPEATS_2"/>
    <property type="match status" value="12"/>
</dbReference>
<dbReference type="Gene3D" id="3.40.50.300">
    <property type="entry name" value="P-loop containing nucleotide triphosphate hydrolases"/>
    <property type="match status" value="1"/>
</dbReference>
<dbReference type="EMBL" id="JYFN01000081">
    <property type="protein sequence ID" value="KJE19859.1"/>
    <property type="molecule type" value="Genomic_DNA"/>
</dbReference>
<dbReference type="InterPro" id="IPR036322">
    <property type="entry name" value="WD40_repeat_dom_sf"/>
</dbReference>
<dbReference type="Gene3D" id="3.40.50.10140">
    <property type="entry name" value="Toll/interleukin-1 receptor homology (TIR) domain"/>
    <property type="match status" value="1"/>
</dbReference>
<evidence type="ECO:0000256" key="1">
    <source>
        <dbReference type="ARBA" id="ARBA00022574"/>
    </source>
</evidence>
<evidence type="ECO:0000256" key="3">
    <source>
        <dbReference type="PROSITE-ProRule" id="PRU00221"/>
    </source>
</evidence>
<dbReference type="GO" id="GO:0007165">
    <property type="term" value="P:signal transduction"/>
    <property type="evidence" value="ECO:0007669"/>
    <property type="project" value="InterPro"/>
</dbReference>
<dbReference type="InterPro" id="IPR001680">
    <property type="entry name" value="WD40_rpt"/>
</dbReference>
<gene>
    <name evidence="7" type="ORF">FF36_05846</name>
</gene>
<evidence type="ECO:0000259" key="6">
    <source>
        <dbReference type="PROSITE" id="PS50837"/>
    </source>
</evidence>
<feature type="repeat" description="WD" evidence="3">
    <location>
        <begin position="1539"/>
        <end position="1580"/>
    </location>
</feature>
<dbReference type="InterPro" id="IPR001646">
    <property type="entry name" value="5peptide_repeat"/>
</dbReference>
<dbReference type="InterPro" id="IPR015943">
    <property type="entry name" value="WD40/YVTN_repeat-like_dom_sf"/>
</dbReference>
<dbReference type="PROSITE" id="PS00678">
    <property type="entry name" value="WD_REPEATS_1"/>
    <property type="match status" value="3"/>
</dbReference>
<feature type="repeat" description="WD" evidence="3">
    <location>
        <begin position="1750"/>
        <end position="1791"/>
    </location>
</feature>
<dbReference type="InterPro" id="IPR029052">
    <property type="entry name" value="Metallo-depent_PP-like"/>
</dbReference>
<dbReference type="Proteomes" id="UP000032545">
    <property type="component" value="Unassembled WGS sequence"/>
</dbReference>
<dbReference type="Pfam" id="PF13676">
    <property type="entry name" value="TIR_2"/>
    <property type="match status" value="1"/>
</dbReference>
<protein>
    <submittedName>
        <fullName evidence="7">WD40 repeat-containing protein</fullName>
    </submittedName>
</protein>
<dbReference type="SUPFAM" id="SSF50978">
    <property type="entry name" value="WD40 repeat-like"/>
    <property type="match status" value="3"/>
</dbReference>
<feature type="repeat" description="WD" evidence="3">
    <location>
        <begin position="1414"/>
        <end position="1455"/>
    </location>
</feature>
<dbReference type="SUPFAM" id="SSF52200">
    <property type="entry name" value="Toll/Interleukin receptor TIR domain"/>
    <property type="match status" value="1"/>
</dbReference>
<feature type="repeat" description="WD" evidence="3">
    <location>
        <begin position="1330"/>
        <end position="1371"/>
    </location>
</feature>
<feature type="repeat" description="WD" evidence="3">
    <location>
        <begin position="1372"/>
        <end position="1413"/>
    </location>
</feature>
<dbReference type="InterPro" id="IPR007111">
    <property type="entry name" value="NACHT_NTPase"/>
</dbReference>
<dbReference type="CDD" id="cd00200">
    <property type="entry name" value="WD40"/>
    <property type="match status" value="2"/>
</dbReference>
<dbReference type="Pfam" id="PF22739">
    <property type="entry name" value="NA-iREase3"/>
    <property type="match status" value="1"/>
</dbReference>
<dbReference type="InterPro" id="IPR020472">
    <property type="entry name" value="WD40_PAC1"/>
</dbReference>
<accession>A0A0D8B7F6</accession>
<dbReference type="PATRIC" id="fig|1502723.3.peg.6629"/>
<feature type="repeat" description="WD" evidence="3">
    <location>
        <begin position="1290"/>
        <end position="1329"/>
    </location>
</feature>
<dbReference type="OrthoDB" id="134501at2"/>
<dbReference type="SUPFAM" id="SSF56300">
    <property type="entry name" value="Metallo-dependent phosphatases"/>
    <property type="match status" value="1"/>
</dbReference>
<dbReference type="Pfam" id="PF05729">
    <property type="entry name" value="NACHT"/>
    <property type="match status" value="1"/>
</dbReference>
<keyword evidence="8" id="KW-1185">Reference proteome</keyword>
<keyword evidence="2" id="KW-0677">Repeat</keyword>
<comment type="caution">
    <text evidence="7">The sequence shown here is derived from an EMBL/GenBank/DDBJ whole genome shotgun (WGS) entry which is preliminary data.</text>
</comment>
<proteinExistence type="predicted"/>